<dbReference type="OrthoDB" id="512410at2"/>
<dbReference type="STRING" id="211165.GCA_000317285_01044"/>
<reference evidence="2 3" key="1">
    <citation type="journal article" date="2019" name="Genome Biol. Evol.">
        <title>Day and night: Metabolic profiles and evolutionary relationships of six axenic non-marine cyanobacteria.</title>
        <authorList>
            <person name="Will S.E."/>
            <person name="Henke P."/>
            <person name="Boedeker C."/>
            <person name="Huang S."/>
            <person name="Brinkmann H."/>
            <person name="Rohde M."/>
            <person name="Jarek M."/>
            <person name="Friedl T."/>
            <person name="Seufert S."/>
            <person name="Schumacher M."/>
            <person name="Overmann J."/>
            <person name="Neumann-Schaal M."/>
            <person name="Petersen J."/>
        </authorList>
    </citation>
    <scope>NUCLEOTIDE SEQUENCE [LARGE SCALE GENOMIC DNA]</scope>
    <source>
        <strain evidence="2 3">PCC 6912</strain>
    </source>
</reference>
<dbReference type="Pfam" id="PF04151">
    <property type="entry name" value="PPC"/>
    <property type="match status" value="1"/>
</dbReference>
<gene>
    <name evidence="2" type="ORF">PCC6912_49010</name>
</gene>
<proteinExistence type="predicted"/>
<organism evidence="2 3">
    <name type="scientific">Chlorogloeopsis fritschii PCC 6912</name>
    <dbReference type="NCBI Taxonomy" id="211165"/>
    <lineage>
        <taxon>Bacteria</taxon>
        <taxon>Bacillati</taxon>
        <taxon>Cyanobacteriota</taxon>
        <taxon>Cyanophyceae</taxon>
        <taxon>Nostocales</taxon>
        <taxon>Chlorogloeopsidaceae</taxon>
        <taxon>Chlorogloeopsis</taxon>
    </lineage>
</organism>
<keyword evidence="3" id="KW-1185">Reference proteome</keyword>
<accession>A0A3S0Y2G9</accession>
<dbReference type="Gene3D" id="2.60.120.380">
    <property type="match status" value="1"/>
</dbReference>
<evidence type="ECO:0000313" key="2">
    <source>
        <dbReference type="EMBL" id="RUR75058.1"/>
    </source>
</evidence>
<evidence type="ECO:0000259" key="1">
    <source>
        <dbReference type="Pfam" id="PF04151"/>
    </source>
</evidence>
<dbReference type="EMBL" id="RSCJ01000026">
    <property type="protein sequence ID" value="RUR75058.1"/>
    <property type="molecule type" value="Genomic_DNA"/>
</dbReference>
<dbReference type="InterPro" id="IPR007280">
    <property type="entry name" value="Peptidase_C_arc/bac"/>
</dbReference>
<dbReference type="Proteomes" id="UP000268857">
    <property type="component" value="Unassembled WGS sequence"/>
</dbReference>
<protein>
    <recommendedName>
        <fullName evidence="1">Peptidase C-terminal archaeal/bacterial domain-containing protein</fullName>
    </recommendedName>
</protein>
<dbReference type="AlphaFoldDB" id="A0A3S0Y2G9"/>
<feature type="domain" description="Peptidase C-terminal archaeal/bacterial" evidence="1">
    <location>
        <begin position="69"/>
        <end position="133"/>
    </location>
</feature>
<evidence type="ECO:0000313" key="3">
    <source>
        <dbReference type="Proteomes" id="UP000268857"/>
    </source>
</evidence>
<sequence>MLSKAFAMGLKQTIFIPISLLVIGMSSTAVFAQLNKLYNPIPLPSTYEVADTLSDKDIPTGQGGFARDYMVKLNKGDNLAIDLSSDNFDSIVTLLGPDGTTVAENDDGPDGSSNSLLFTRITQAGMYIVRVRSFGETGVGAFKLKVTRLQPIK</sequence>
<name>A0A3S0Y2G9_CHLFR</name>
<dbReference type="RefSeq" id="WP_016873601.1">
    <property type="nucleotide sequence ID" value="NZ_AJLN01000047.1"/>
</dbReference>
<comment type="caution">
    <text evidence="2">The sequence shown here is derived from an EMBL/GenBank/DDBJ whole genome shotgun (WGS) entry which is preliminary data.</text>
</comment>